<organism evidence="1 2">
    <name type="scientific">Algoriphagus marincola HL-49</name>
    <dbReference type="NCBI Taxonomy" id="1305737"/>
    <lineage>
        <taxon>Bacteria</taxon>
        <taxon>Pseudomonadati</taxon>
        <taxon>Bacteroidota</taxon>
        <taxon>Cytophagia</taxon>
        <taxon>Cytophagales</taxon>
        <taxon>Cyclobacteriaceae</taxon>
        <taxon>Algoriphagus</taxon>
    </lineage>
</organism>
<comment type="caution">
    <text evidence="1">The sequence shown here is derived from an EMBL/GenBank/DDBJ whole genome shotgun (WGS) entry which is preliminary data.</text>
</comment>
<accession>A0A0P7YBQ5</accession>
<proteinExistence type="predicted"/>
<reference evidence="1 2" key="1">
    <citation type="submission" date="2015-09" db="EMBL/GenBank/DDBJ databases">
        <title>Identification and resolution of microdiversity through metagenomic sequencing of parallel consortia.</title>
        <authorList>
            <person name="Nelson W.C."/>
            <person name="Romine M.F."/>
            <person name="Lindemann S.R."/>
        </authorList>
    </citation>
    <scope>NUCLEOTIDE SEQUENCE [LARGE SCALE GENOMIC DNA]</scope>
    <source>
        <strain evidence="1">HL-49</strain>
    </source>
</reference>
<name>A0A0P7YBQ5_9BACT</name>
<evidence type="ECO:0000313" key="1">
    <source>
        <dbReference type="EMBL" id="KPQ17742.1"/>
    </source>
</evidence>
<dbReference type="EMBL" id="LJXT01000029">
    <property type="protein sequence ID" value="KPQ17742.1"/>
    <property type="molecule type" value="Genomic_DNA"/>
</dbReference>
<dbReference type="STRING" id="1305737.GCA_000526355_01374"/>
<dbReference type="Proteomes" id="UP000050421">
    <property type="component" value="Unassembled WGS sequence"/>
</dbReference>
<dbReference type="AlphaFoldDB" id="A0A0P7YBQ5"/>
<dbReference type="OrthoDB" id="9821357at2"/>
<dbReference type="PATRIC" id="fig|1305737.6.peg.1910"/>
<sequence length="425" mass="50804">MKNNKLMEVLKKLALKNQLKTLQVGVYLKRMTYYLPGWDKFKMGKIYFPFLCYIAISCQDNEEINIEENFNISKKGRIEIKLNPNGLAISNYQVREKKDDLEIIRSNYGYKSISIYSIEKQKEIKEVKLNMNNLMPYFEKGSGITGFYLKGEDSLYIMNYYSDLLLINSQTGEYTANYNLPTKDSNNDIKIDNRYPFYIIGNEVIYTKYQRNFEDNIFYKINLINGEKDSFSKYPELYRKNENLLEGGWYDYLSHVMINDSTMIYGHPISHDLRILNIKSKEQKIIENKFKFPIKNHINKNTKEIYSGNELENLISRIYNNYHYSNLLFNKKDKLYYRILKKPIEPELFNSFPKPIRFWKSKVEIIIYDENLKILGKTPVIPDEYQIGIYEYSEIFNKNNLIYIKKIPNNDEYISYDIYSIDEKY</sequence>
<gene>
    <name evidence="1" type="ORF">HLUCCX10_06230</name>
</gene>
<protein>
    <recommendedName>
        <fullName evidence="3">DUF4221 domain-containing protein</fullName>
    </recommendedName>
</protein>
<evidence type="ECO:0008006" key="3">
    <source>
        <dbReference type="Google" id="ProtNLM"/>
    </source>
</evidence>
<evidence type="ECO:0000313" key="2">
    <source>
        <dbReference type="Proteomes" id="UP000050421"/>
    </source>
</evidence>